<dbReference type="Pfam" id="PF13305">
    <property type="entry name" value="TetR_C_33"/>
    <property type="match status" value="1"/>
</dbReference>
<dbReference type="RefSeq" id="WP_038148824.1">
    <property type="nucleotide sequence ID" value="NZ_AQRC01000022.1"/>
</dbReference>
<evidence type="ECO:0000256" key="2">
    <source>
        <dbReference type="ARBA" id="ARBA00023125"/>
    </source>
</evidence>
<evidence type="ECO:0000259" key="5">
    <source>
        <dbReference type="PROSITE" id="PS50977"/>
    </source>
</evidence>
<evidence type="ECO:0000256" key="3">
    <source>
        <dbReference type="ARBA" id="ARBA00023163"/>
    </source>
</evidence>
<keyword evidence="1" id="KW-0805">Transcription regulation</keyword>
<dbReference type="Pfam" id="PF00440">
    <property type="entry name" value="TetR_N"/>
    <property type="match status" value="1"/>
</dbReference>
<feature type="DNA-binding region" description="H-T-H motif" evidence="4">
    <location>
        <begin position="33"/>
        <end position="52"/>
    </location>
</feature>
<evidence type="ECO:0000256" key="4">
    <source>
        <dbReference type="PROSITE-ProRule" id="PRU00335"/>
    </source>
</evidence>
<dbReference type="PANTHER" id="PTHR30055">
    <property type="entry name" value="HTH-TYPE TRANSCRIPTIONAL REGULATOR RUTR"/>
    <property type="match status" value="1"/>
</dbReference>
<dbReference type="Gene3D" id="1.10.357.10">
    <property type="entry name" value="Tetracycline Repressor, domain 2"/>
    <property type="match status" value="1"/>
</dbReference>
<dbReference type="InterPro" id="IPR009057">
    <property type="entry name" value="Homeodomain-like_sf"/>
</dbReference>
<feature type="domain" description="HTH tetR-type" evidence="5">
    <location>
        <begin position="10"/>
        <end position="70"/>
    </location>
</feature>
<dbReference type="SUPFAM" id="SSF46689">
    <property type="entry name" value="Homeodomain-like"/>
    <property type="match status" value="1"/>
</dbReference>
<keyword evidence="3" id="KW-0804">Transcription</keyword>
<dbReference type="PANTHER" id="PTHR30055:SF220">
    <property type="entry name" value="TETR-FAMILY REGULATORY PROTEIN"/>
    <property type="match status" value="1"/>
</dbReference>
<gene>
    <name evidence="6" type="ORF">DW2_18349</name>
</gene>
<dbReference type="InterPro" id="IPR001647">
    <property type="entry name" value="HTH_TetR"/>
</dbReference>
<accession>A0A085TRM4</accession>
<dbReference type="SUPFAM" id="SSF48498">
    <property type="entry name" value="Tetracyclin repressor-like, C-terminal domain"/>
    <property type="match status" value="1"/>
</dbReference>
<dbReference type="eggNOG" id="COG1309">
    <property type="taxonomic scope" value="Bacteria"/>
</dbReference>
<dbReference type="AlphaFoldDB" id="A0A085TRM4"/>
<dbReference type="PROSITE" id="PS50977">
    <property type="entry name" value="HTH_TETR_2"/>
    <property type="match status" value="1"/>
</dbReference>
<reference evidence="7" key="1">
    <citation type="submission" date="2013-04" db="EMBL/GenBank/DDBJ databases">
        <title>Thioclava sp. 13D2W-2 Genome Sequencing.</title>
        <authorList>
            <person name="Lai Q."/>
            <person name="Li G."/>
            <person name="Shao Z."/>
        </authorList>
    </citation>
    <scope>NUCLEOTIDE SEQUENCE [LARGE SCALE GENOMIC DNA]</scope>
    <source>
        <strain evidence="7">13D2W-2</strain>
    </source>
</reference>
<keyword evidence="7" id="KW-1185">Reference proteome</keyword>
<dbReference type="InterPro" id="IPR050109">
    <property type="entry name" value="HTH-type_TetR-like_transc_reg"/>
</dbReference>
<dbReference type="InterPro" id="IPR036271">
    <property type="entry name" value="Tet_transcr_reg_TetR-rel_C_sf"/>
</dbReference>
<reference evidence="6 7" key="2">
    <citation type="journal article" date="2015" name="Antonie Van Leeuwenhoek">
        <title>Thioclava indica sp. nov., isolated from surface seawater of the Indian Ocean.</title>
        <authorList>
            <person name="Liu Y."/>
            <person name="Lai Q."/>
            <person name="Du J."/>
            <person name="Xu H."/>
            <person name="Jiang L."/>
            <person name="Shao Z."/>
        </authorList>
    </citation>
    <scope>NUCLEOTIDE SEQUENCE [LARGE SCALE GENOMIC DNA]</scope>
    <source>
        <strain evidence="6 7">13D2W-2</strain>
    </source>
</reference>
<organism evidence="6 7">
    <name type="scientific">Thioclava atlantica</name>
    <dbReference type="NCBI Taxonomy" id="1317124"/>
    <lineage>
        <taxon>Bacteria</taxon>
        <taxon>Pseudomonadati</taxon>
        <taxon>Pseudomonadota</taxon>
        <taxon>Alphaproteobacteria</taxon>
        <taxon>Rhodobacterales</taxon>
        <taxon>Paracoccaceae</taxon>
        <taxon>Thioclava</taxon>
    </lineage>
</organism>
<dbReference type="STRING" id="1317124.DW2_18349"/>
<dbReference type="PRINTS" id="PR00455">
    <property type="entry name" value="HTHTETR"/>
</dbReference>
<dbReference type="GO" id="GO:0003700">
    <property type="term" value="F:DNA-binding transcription factor activity"/>
    <property type="evidence" value="ECO:0007669"/>
    <property type="project" value="TreeGrafter"/>
</dbReference>
<evidence type="ECO:0000313" key="7">
    <source>
        <dbReference type="Proteomes" id="UP000028607"/>
    </source>
</evidence>
<dbReference type="Proteomes" id="UP000028607">
    <property type="component" value="Unassembled WGS sequence"/>
</dbReference>
<protein>
    <submittedName>
        <fullName evidence="6">TetR family transcriptional regulator</fullName>
    </submittedName>
</protein>
<dbReference type="PATRIC" id="fig|1317124.6.peg.3689"/>
<dbReference type="EMBL" id="AQRC01000022">
    <property type="protein sequence ID" value="KFE33371.1"/>
    <property type="molecule type" value="Genomic_DNA"/>
</dbReference>
<sequence length="209" mass="23624">MARPRKEQELDIARRTIDATIRLLSERGDLDVPLTAVAHAIGCTAPALYGHFRNKSALLRAVRDEGFNQLYREKLAVFQQMRGNPFGYLRDGSYAYVRFALENPTLYRLMFTPPPRLGVSDDPWSGEAGRQILNLLLTGLRCSQGQGFLPGMDLRRYSFMFWSTVHGAVSLTLQNREMDQSAKWDATRKAVDTLMEIIAATRHDSRGTS</sequence>
<dbReference type="OrthoDB" id="7056813at2"/>
<keyword evidence="2 4" id="KW-0238">DNA-binding</keyword>
<proteinExistence type="predicted"/>
<name>A0A085TRM4_9RHOB</name>
<evidence type="ECO:0000313" key="6">
    <source>
        <dbReference type="EMBL" id="KFE33371.1"/>
    </source>
</evidence>
<comment type="caution">
    <text evidence="6">The sequence shown here is derived from an EMBL/GenBank/DDBJ whole genome shotgun (WGS) entry which is preliminary data.</text>
</comment>
<dbReference type="GO" id="GO:0000976">
    <property type="term" value="F:transcription cis-regulatory region binding"/>
    <property type="evidence" value="ECO:0007669"/>
    <property type="project" value="TreeGrafter"/>
</dbReference>
<dbReference type="InterPro" id="IPR025996">
    <property type="entry name" value="MT1864/Rv1816-like_C"/>
</dbReference>
<evidence type="ECO:0000256" key="1">
    <source>
        <dbReference type="ARBA" id="ARBA00023015"/>
    </source>
</evidence>